<evidence type="ECO:0000256" key="3">
    <source>
        <dbReference type="ARBA" id="ARBA00022771"/>
    </source>
</evidence>
<keyword evidence="7" id="KW-0539">Nucleus</keyword>
<dbReference type="InterPro" id="IPR013087">
    <property type="entry name" value="Znf_C2H2_type"/>
</dbReference>
<name>A0A9P6ESZ8_9AGAR</name>
<sequence length="369" mass="40480">MVNAGGSKPPELGDWRSTSQLPHSPAAESSSTDSPSPIAEFPPEMKGSSSQIRKRYSRKKPVNTGVWPCKINGCNKEFAREADLKRHQRTTKTHTMPSFSCPQCDASFTRTDALRRHQKSRHDGVILDPLEQSKESDENSQSSSPTSPSRKGKEKAGNILARNAQEQTNCERPASYYRAHTAMTTPFIPPQYHYLPSGTQITHPTSSTRTGPPWPAFFAQPTSYHPSPYYRPHTVAYSSSDPPIPEASSSTPPHSSTALSSDAHLDNIQTTKEITAEEVVAAVEAALLQTASKSQNDDTHSPVSSERTISLDNHDHSMDEGMSITLHSYGSPFAHHKPLDHFMTEDGEPMLNPAELLTQESLAESPPPC</sequence>
<feature type="compositionally biased region" description="Polar residues" evidence="9">
    <location>
        <begin position="93"/>
        <end position="110"/>
    </location>
</feature>
<accession>A0A9P6ESZ8</accession>
<evidence type="ECO:0000256" key="4">
    <source>
        <dbReference type="ARBA" id="ARBA00022833"/>
    </source>
</evidence>
<keyword evidence="2" id="KW-0479">Metal-binding</keyword>
<dbReference type="PANTHER" id="PTHR46179:SF13">
    <property type="entry name" value="C2H2-TYPE DOMAIN-CONTAINING PROTEIN"/>
    <property type="match status" value="1"/>
</dbReference>
<evidence type="ECO:0000256" key="5">
    <source>
        <dbReference type="ARBA" id="ARBA00023015"/>
    </source>
</evidence>
<dbReference type="SMART" id="SM00355">
    <property type="entry name" value="ZnF_C2H2"/>
    <property type="match status" value="2"/>
</dbReference>
<reference evidence="11" key="1">
    <citation type="submission" date="2020-11" db="EMBL/GenBank/DDBJ databases">
        <authorList>
            <consortium name="DOE Joint Genome Institute"/>
            <person name="Ahrendt S."/>
            <person name="Riley R."/>
            <person name="Andreopoulos W."/>
            <person name="Labutti K."/>
            <person name="Pangilinan J."/>
            <person name="Ruiz-Duenas F.J."/>
            <person name="Barrasa J.M."/>
            <person name="Sanchez-Garcia M."/>
            <person name="Camarero S."/>
            <person name="Miyauchi S."/>
            <person name="Serrano A."/>
            <person name="Linde D."/>
            <person name="Babiker R."/>
            <person name="Drula E."/>
            <person name="Ayuso-Fernandez I."/>
            <person name="Pacheco R."/>
            <person name="Padilla G."/>
            <person name="Ferreira P."/>
            <person name="Barriuso J."/>
            <person name="Kellner H."/>
            <person name="Castanera R."/>
            <person name="Alfaro M."/>
            <person name="Ramirez L."/>
            <person name="Pisabarro A.G."/>
            <person name="Kuo A."/>
            <person name="Tritt A."/>
            <person name="Lipzen A."/>
            <person name="He G."/>
            <person name="Yan M."/>
            <person name="Ng V."/>
            <person name="Cullen D."/>
            <person name="Martin F."/>
            <person name="Rosso M.-N."/>
            <person name="Henrissat B."/>
            <person name="Hibbett D."/>
            <person name="Martinez A.T."/>
            <person name="Grigoriev I.V."/>
        </authorList>
    </citation>
    <scope>NUCLEOTIDE SEQUENCE</scope>
    <source>
        <strain evidence="11">CBS 506.95</strain>
    </source>
</reference>
<keyword evidence="6" id="KW-0804">Transcription</keyword>
<evidence type="ECO:0000313" key="12">
    <source>
        <dbReference type="Proteomes" id="UP000807306"/>
    </source>
</evidence>
<comment type="caution">
    <text evidence="11">The sequence shown here is derived from an EMBL/GenBank/DDBJ whole genome shotgun (WGS) entry which is preliminary data.</text>
</comment>
<feature type="region of interest" description="Disordered" evidence="9">
    <location>
        <begin position="236"/>
        <end position="260"/>
    </location>
</feature>
<evidence type="ECO:0000256" key="2">
    <source>
        <dbReference type="ARBA" id="ARBA00022723"/>
    </source>
</evidence>
<organism evidence="11 12">
    <name type="scientific">Crepidotus variabilis</name>
    <dbReference type="NCBI Taxonomy" id="179855"/>
    <lineage>
        <taxon>Eukaryota</taxon>
        <taxon>Fungi</taxon>
        <taxon>Dikarya</taxon>
        <taxon>Basidiomycota</taxon>
        <taxon>Agaricomycotina</taxon>
        <taxon>Agaricomycetes</taxon>
        <taxon>Agaricomycetidae</taxon>
        <taxon>Agaricales</taxon>
        <taxon>Agaricineae</taxon>
        <taxon>Crepidotaceae</taxon>
        <taxon>Crepidotus</taxon>
    </lineage>
</organism>
<dbReference type="GO" id="GO:0008270">
    <property type="term" value="F:zinc ion binding"/>
    <property type="evidence" value="ECO:0007669"/>
    <property type="project" value="UniProtKB-KW"/>
</dbReference>
<feature type="compositionally biased region" description="Low complexity" evidence="9">
    <location>
        <begin position="139"/>
        <end position="149"/>
    </location>
</feature>
<gene>
    <name evidence="11" type="ORF">CPB83DRAFT_888303</name>
</gene>
<dbReference type="PROSITE" id="PS50157">
    <property type="entry name" value="ZINC_FINGER_C2H2_2"/>
    <property type="match status" value="2"/>
</dbReference>
<feature type="compositionally biased region" description="Low complexity" evidence="9">
    <location>
        <begin position="247"/>
        <end position="260"/>
    </location>
</feature>
<dbReference type="GO" id="GO:0005634">
    <property type="term" value="C:nucleus"/>
    <property type="evidence" value="ECO:0007669"/>
    <property type="project" value="UniProtKB-SubCell"/>
</dbReference>
<keyword evidence="4" id="KW-0862">Zinc</keyword>
<dbReference type="Gene3D" id="3.30.160.60">
    <property type="entry name" value="Classic Zinc Finger"/>
    <property type="match status" value="2"/>
</dbReference>
<feature type="domain" description="C2H2-type" evidence="10">
    <location>
        <begin position="67"/>
        <end position="95"/>
    </location>
</feature>
<dbReference type="SUPFAM" id="SSF57667">
    <property type="entry name" value="beta-beta-alpha zinc fingers"/>
    <property type="match status" value="1"/>
</dbReference>
<dbReference type="AlphaFoldDB" id="A0A9P6ESZ8"/>
<dbReference type="EMBL" id="MU157824">
    <property type="protein sequence ID" value="KAF9535613.1"/>
    <property type="molecule type" value="Genomic_DNA"/>
</dbReference>
<evidence type="ECO:0000259" key="10">
    <source>
        <dbReference type="PROSITE" id="PS50157"/>
    </source>
</evidence>
<feature type="compositionally biased region" description="Polar residues" evidence="9">
    <location>
        <begin position="16"/>
        <end position="35"/>
    </location>
</feature>
<dbReference type="PROSITE" id="PS00028">
    <property type="entry name" value="ZINC_FINGER_C2H2_1"/>
    <property type="match status" value="1"/>
</dbReference>
<comment type="subcellular location">
    <subcellularLocation>
        <location evidence="1">Nucleus</location>
    </subcellularLocation>
</comment>
<evidence type="ECO:0000256" key="6">
    <source>
        <dbReference type="ARBA" id="ARBA00023163"/>
    </source>
</evidence>
<dbReference type="GO" id="GO:0006357">
    <property type="term" value="P:regulation of transcription by RNA polymerase II"/>
    <property type="evidence" value="ECO:0007669"/>
    <property type="project" value="TreeGrafter"/>
</dbReference>
<keyword evidence="5" id="KW-0805">Transcription regulation</keyword>
<feature type="region of interest" description="Disordered" evidence="9">
    <location>
        <begin position="1"/>
        <end position="62"/>
    </location>
</feature>
<evidence type="ECO:0000313" key="11">
    <source>
        <dbReference type="EMBL" id="KAF9535613.1"/>
    </source>
</evidence>
<feature type="region of interest" description="Disordered" evidence="9">
    <location>
        <begin position="85"/>
        <end position="169"/>
    </location>
</feature>
<dbReference type="InterPro" id="IPR051061">
    <property type="entry name" value="Zinc_finger_trans_reg"/>
</dbReference>
<dbReference type="Proteomes" id="UP000807306">
    <property type="component" value="Unassembled WGS sequence"/>
</dbReference>
<evidence type="ECO:0000256" key="9">
    <source>
        <dbReference type="SAM" id="MobiDB-lite"/>
    </source>
</evidence>
<proteinExistence type="predicted"/>
<evidence type="ECO:0000256" key="7">
    <source>
        <dbReference type="ARBA" id="ARBA00023242"/>
    </source>
</evidence>
<feature type="domain" description="C2H2-type" evidence="10">
    <location>
        <begin position="99"/>
        <end position="124"/>
    </location>
</feature>
<protein>
    <recommendedName>
        <fullName evidence="10">C2H2-type domain-containing protein</fullName>
    </recommendedName>
</protein>
<dbReference type="InterPro" id="IPR036236">
    <property type="entry name" value="Znf_C2H2_sf"/>
</dbReference>
<keyword evidence="3 8" id="KW-0863">Zinc-finger</keyword>
<evidence type="ECO:0000256" key="1">
    <source>
        <dbReference type="ARBA" id="ARBA00004123"/>
    </source>
</evidence>
<keyword evidence="12" id="KW-1185">Reference proteome</keyword>
<feature type="compositionally biased region" description="Basic and acidic residues" evidence="9">
    <location>
        <begin position="121"/>
        <end position="137"/>
    </location>
</feature>
<feature type="compositionally biased region" description="Basic residues" evidence="9">
    <location>
        <begin position="52"/>
        <end position="61"/>
    </location>
</feature>
<dbReference type="Pfam" id="PF00096">
    <property type="entry name" value="zf-C2H2"/>
    <property type="match status" value="2"/>
</dbReference>
<dbReference type="PANTHER" id="PTHR46179">
    <property type="entry name" value="ZINC FINGER PROTEIN"/>
    <property type="match status" value="1"/>
</dbReference>
<evidence type="ECO:0000256" key="8">
    <source>
        <dbReference type="PROSITE-ProRule" id="PRU00042"/>
    </source>
</evidence>
<dbReference type="OrthoDB" id="8922241at2759"/>